<reference evidence="6 7" key="1">
    <citation type="submission" date="2017-08" db="EMBL/GenBank/DDBJ databases">
        <title>Reclassification of Bisgaard taxon 37 and 44.</title>
        <authorList>
            <person name="Christensen H."/>
        </authorList>
    </citation>
    <scope>NUCLEOTIDE SEQUENCE [LARGE SCALE GENOMIC DNA]</scope>
    <source>
        <strain evidence="6 7">111</strain>
    </source>
</reference>
<dbReference type="PANTHER" id="PTHR42887:SF2">
    <property type="entry name" value="OS12G0638800 PROTEIN"/>
    <property type="match status" value="1"/>
</dbReference>
<feature type="domain" description="RsdA/BaiN/AoA(So)-like Rossmann fold-like" evidence="4">
    <location>
        <begin position="162"/>
        <end position="462"/>
    </location>
</feature>
<dbReference type="Pfam" id="PF03486">
    <property type="entry name" value="HI0933_like"/>
    <property type="match status" value="2"/>
</dbReference>
<evidence type="ECO:0000259" key="5">
    <source>
        <dbReference type="Pfam" id="PF22780"/>
    </source>
</evidence>
<keyword evidence="3" id="KW-0274">FAD</keyword>
<dbReference type="InterPro" id="IPR057661">
    <property type="entry name" value="RsdA/BaiN/AoA(So)_Rossmann"/>
</dbReference>
<dbReference type="OrthoDB" id="9773233at2"/>
<dbReference type="EMBL" id="NRJG01000100">
    <property type="protein sequence ID" value="RIY36781.1"/>
    <property type="molecule type" value="Genomic_DNA"/>
</dbReference>
<dbReference type="Gene3D" id="1.10.8.260">
    <property type="entry name" value="HI0933 insert domain-like"/>
    <property type="match status" value="1"/>
</dbReference>
<gene>
    <name evidence="6" type="ORF">CKF58_05635</name>
</gene>
<evidence type="ECO:0000313" key="6">
    <source>
        <dbReference type="EMBL" id="RIY36781.1"/>
    </source>
</evidence>
<sequence length="482" mass="53472">MKLPQINIIGAGAAGLYLAGFLAHHRLAINFFDLGKKPGRKILIAGGGFCNFTNQEVSKANYLSSNPHFAISALAGHSNWDIIAQISQAGIDYTIKENSKYFTTQGSKEIVNWLLQRIDSAAVYSRAQVNWHWQTAITDIQANTTAHESESNSINQELEVQNATAPLRLITQQGEEVLGDIAIIATGGLAYGRLQVSDLVKNFSFVEQDKQGWIATQPGLVPLAYNSESSFYRQLSGCCVYVNITNQERSQSFSHNLLFTHQGISGPAVLQISNYWQAGQAVYIDFLPRVDLEHILKTTRQQGKFTFTQQVMSAIKDYNDDSQSNTLSHQITAKAQVKSLLTKLLPTSLVDLWENLQADSRKTTYIVKQIQPLLTLQIAQLTQEQIQTLTDFLKNYEFIATQDCGYDKAEVMRGGINTDLLSSRTMAFKAWPQVYSIGEVVDVTGQLGGFNFQWCWASAYAAYKGICAQLGLTPVTIADLLE</sequence>
<dbReference type="InterPro" id="IPR036188">
    <property type="entry name" value="FAD/NAD-bd_sf"/>
</dbReference>
<organism evidence="6 7">
    <name type="scientific">Psittacicella hinzii</name>
    <dbReference type="NCBI Taxonomy" id="2028575"/>
    <lineage>
        <taxon>Bacteria</taxon>
        <taxon>Pseudomonadati</taxon>
        <taxon>Pseudomonadota</taxon>
        <taxon>Gammaproteobacteria</taxon>
        <taxon>Pasteurellales</taxon>
        <taxon>Psittacicellaceae</taxon>
        <taxon>Psittacicella</taxon>
    </lineage>
</organism>
<dbReference type="Gene3D" id="3.50.50.60">
    <property type="entry name" value="FAD/NAD(P)-binding domain"/>
    <property type="match status" value="1"/>
</dbReference>
<feature type="domain" description="RsdA/BaiN/AoA(So)-like insert" evidence="5">
    <location>
        <begin position="217"/>
        <end position="328"/>
    </location>
</feature>
<dbReference type="Pfam" id="PF22780">
    <property type="entry name" value="HI0933_like_1st"/>
    <property type="match status" value="1"/>
</dbReference>
<evidence type="ECO:0000256" key="3">
    <source>
        <dbReference type="ARBA" id="ARBA00022827"/>
    </source>
</evidence>
<comment type="caution">
    <text evidence="6">The sequence shown here is derived from an EMBL/GenBank/DDBJ whole genome shotgun (WGS) entry which is preliminary data.</text>
</comment>
<dbReference type="PANTHER" id="PTHR42887">
    <property type="entry name" value="OS12G0638800 PROTEIN"/>
    <property type="match status" value="1"/>
</dbReference>
<protein>
    <submittedName>
        <fullName evidence="6">Uncharacterized protein</fullName>
    </submittedName>
</protein>
<proteinExistence type="predicted"/>
<dbReference type="Proteomes" id="UP000265916">
    <property type="component" value="Unassembled WGS sequence"/>
</dbReference>
<dbReference type="AlphaFoldDB" id="A0A3A1YGQ3"/>
<keyword evidence="7" id="KW-1185">Reference proteome</keyword>
<dbReference type="InterPro" id="IPR055178">
    <property type="entry name" value="RsdA/BaiN/AoA(So)-like_dom"/>
</dbReference>
<evidence type="ECO:0000256" key="1">
    <source>
        <dbReference type="ARBA" id="ARBA00001974"/>
    </source>
</evidence>
<evidence type="ECO:0000256" key="2">
    <source>
        <dbReference type="ARBA" id="ARBA00022630"/>
    </source>
</evidence>
<feature type="domain" description="RsdA/BaiN/AoA(So)-like Rossmann fold-like" evidence="4">
    <location>
        <begin position="6"/>
        <end position="142"/>
    </location>
</feature>
<evidence type="ECO:0000313" key="7">
    <source>
        <dbReference type="Proteomes" id="UP000265916"/>
    </source>
</evidence>
<dbReference type="InterPro" id="IPR004792">
    <property type="entry name" value="BaiN-like"/>
</dbReference>
<evidence type="ECO:0000259" key="4">
    <source>
        <dbReference type="Pfam" id="PF03486"/>
    </source>
</evidence>
<dbReference type="SUPFAM" id="SSF51905">
    <property type="entry name" value="FAD/NAD(P)-binding domain"/>
    <property type="match status" value="1"/>
</dbReference>
<dbReference type="Gene3D" id="2.40.30.10">
    <property type="entry name" value="Translation factors"/>
    <property type="match status" value="1"/>
</dbReference>
<dbReference type="InterPro" id="IPR023166">
    <property type="entry name" value="BaiN-like_dom_sf"/>
</dbReference>
<dbReference type="RefSeq" id="WP_119531836.1">
    <property type="nucleotide sequence ID" value="NZ_JBHSSP010000006.1"/>
</dbReference>
<accession>A0A3A1YGQ3</accession>
<name>A0A3A1YGQ3_9GAMM</name>
<dbReference type="SUPFAM" id="SSF160996">
    <property type="entry name" value="HI0933 insert domain-like"/>
    <property type="match status" value="1"/>
</dbReference>
<comment type="cofactor">
    <cofactor evidence="1">
        <name>FAD</name>
        <dbReference type="ChEBI" id="CHEBI:57692"/>
    </cofactor>
</comment>
<keyword evidence="2" id="KW-0285">Flavoprotein</keyword>